<proteinExistence type="predicted"/>
<keyword evidence="1" id="KW-0472">Membrane</keyword>
<reference evidence="2" key="1">
    <citation type="submission" date="2022-07" db="EMBL/GenBank/DDBJ databases">
        <title>Ectorhizobium quercum gen.nov., sp. nov.</title>
        <authorList>
            <person name="Ma T."/>
            <person name="Li Y."/>
        </authorList>
    </citation>
    <scope>NUCLEOTIDE SEQUENCE</scope>
    <source>
        <strain evidence="2">BDR2-2</strain>
    </source>
</reference>
<organism evidence="2 4">
    <name type="scientific">Ectorhizobium quercum</name>
    <dbReference type="NCBI Taxonomy" id="2965071"/>
    <lineage>
        <taxon>Bacteria</taxon>
        <taxon>Pseudomonadati</taxon>
        <taxon>Pseudomonadota</taxon>
        <taxon>Alphaproteobacteria</taxon>
        <taxon>Hyphomicrobiales</taxon>
        <taxon>Rhizobiaceae</taxon>
        <taxon>Ectorhizobium</taxon>
    </lineage>
</organism>
<dbReference type="Pfam" id="PF13641">
    <property type="entry name" value="Glyco_tranf_2_3"/>
    <property type="match status" value="1"/>
</dbReference>
<dbReference type="Proteomes" id="UP001208771">
    <property type="component" value="Unassembled WGS sequence"/>
</dbReference>
<dbReference type="SUPFAM" id="SSF53448">
    <property type="entry name" value="Nucleotide-diphospho-sugar transferases"/>
    <property type="match status" value="1"/>
</dbReference>
<evidence type="ECO:0000313" key="4">
    <source>
        <dbReference type="Proteomes" id="UP001208771"/>
    </source>
</evidence>
<evidence type="ECO:0000313" key="3">
    <source>
        <dbReference type="EMBL" id="MCX8998742.1"/>
    </source>
</evidence>
<gene>
    <name evidence="2" type="ORF">NOF55_03785</name>
    <name evidence="3" type="ORF">NOF55_16640</name>
</gene>
<dbReference type="EMBL" id="JANFPI010000005">
    <property type="protein sequence ID" value="MCX8998742.1"/>
    <property type="molecule type" value="Genomic_DNA"/>
</dbReference>
<keyword evidence="4" id="KW-1185">Reference proteome</keyword>
<accession>A0AAE3SUS2</accession>
<name>A0AAE3SUS2_9HYPH</name>
<evidence type="ECO:0000313" key="2">
    <source>
        <dbReference type="EMBL" id="MCX8996219.1"/>
    </source>
</evidence>
<dbReference type="AlphaFoldDB" id="A0AAE3SUS2"/>
<dbReference type="CDD" id="cd06438">
    <property type="entry name" value="EpsO_like"/>
    <property type="match status" value="1"/>
</dbReference>
<dbReference type="RefSeq" id="WP_306409966.1">
    <property type="nucleotide sequence ID" value="NZ_JANFPI010000001.1"/>
</dbReference>
<dbReference type="InterPro" id="IPR029044">
    <property type="entry name" value="Nucleotide-diphossugar_trans"/>
</dbReference>
<comment type="caution">
    <text evidence="2">The sequence shown here is derived from an EMBL/GenBank/DDBJ whole genome shotgun (WGS) entry which is preliminary data.</text>
</comment>
<dbReference type="Gene3D" id="3.90.550.10">
    <property type="entry name" value="Spore Coat Polysaccharide Biosynthesis Protein SpsA, Chain A"/>
    <property type="match status" value="1"/>
</dbReference>
<sequence length="399" mass="42188">MQSVSFWCLFALNIGLSAITFLYAAELFAALVPGRRRSDAVKQARPHAAVLVPAHDEEAVLAGSLAAIRAALADGDRLVVIADNCTDQTARIAAAAGAEVVERNDPVHRGKGYALDAGMQYLASAPPSVVVLIDADCFPAPDAVERLVETAVQTGRPVQSLYLMTAPADAAIPVKVAEFTFMLKNKVRQRGLHRLGLPCHLTGSGMAFPWQTLNGLHLAHGHLVEDMKMGLELAVAGSGPVFCEEAVVLSPFPQTATGLQSQRRRWIGGHLTLIAGALVSVPRALARGNIAGAFAALATAIPPLTVLAALLVASLLVTTVATWGLQPDLLPWGLSVLNITLFLVATLSAWLAFGRAILPAEDLGRAVVLVASRMLKAPFAFFAARRDGWIRTDRRGSGD</sequence>
<feature type="transmembrane region" description="Helical" evidence="1">
    <location>
        <begin position="329"/>
        <end position="353"/>
    </location>
</feature>
<keyword evidence="1" id="KW-0812">Transmembrane</keyword>
<dbReference type="PANTHER" id="PTHR48090:SF6">
    <property type="entry name" value="SLR5056 PROTEIN"/>
    <property type="match status" value="1"/>
</dbReference>
<feature type="transmembrane region" description="Helical" evidence="1">
    <location>
        <begin position="266"/>
        <end position="286"/>
    </location>
</feature>
<dbReference type="EMBL" id="JANFPI010000001">
    <property type="protein sequence ID" value="MCX8996219.1"/>
    <property type="molecule type" value="Genomic_DNA"/>
</dbReference>
<dbReference type="InterPro" id="IPR050256">
    <property type="entry name" value="Glycosyltransferase_2"/>
</dbReference>
<feature type="transmembrane region" description="Helical" evidence="1">
    <location>
        <begin position="293"/>
        <end position="317"/>
    </location>
</feature>
<dbReference type="PANTHER" id="PTHR48090">
    <property type="entry name" value="UNDECAPRENYL-PHOSPHATE 4-DEOXY-4-FORMAMIDO-L-ARABINOSE TRANSFERASE-RELATED"/>
    <property type="match status" value="1"/>
</dbReference>
<keyword evidence="1" id="KW-1133">Transmembrane helix</keyword>
<evidence type="ECO:0000256" key="1">
    <source>
        <dbReference type="SAM" id="Phobius"/>
    </source>
</evidence>
<protein>
    <submittedName>
        <fullName evidence="2">Glycosyltransferase family 2 protein</fullName>
    </submittedName>
</protein>